<evidence type="ECO:0008006" key="5">
    <source>
        <dbReference type="Google" id="ProtNLM"/>
    </source>
</evidence>
<dbReference type="eggNOG" id="KOG4197">
    <property type="taxonomic scope" value="Eukaryota"/>
</dbReference>
<dbReference type="Gene3D" id="1.25.40.10">
    <property type="entry name" value="Tetratricopeptide repeat domain"/>
    <property type="match status" value="6"/>
</dbReference>
<comment type="similarity">
    <text evidence="1">Belongs to the PPR family. P subfamily.</text>
</comment>
<name>A0A059DHA4_EUCGR</name>
<evidence type="ECO:0000256" key="1">
    <source>
        <dbReference type="ARBA" id="ARBA00007626"/>
    </source>
</evidence>
<feature type="repeat" description="PPR" evidence="3">
    <location>
        <begin position="259"/>
        <end position="293"/>
    </location>
</feature>
<dbReference type="FunFam" id="1.25.40.10:FF:003312">
    <property type="entry name" value="Predicted protein"/>
    <property type="match status" value="1"/>
</dbReference>
<dbReference type="InterPro" id="IPR002885">
    <property type="entry name" value="PPR_rpt"/>
</dbReference>
<dbReference type="FunCoup" id="A0A059DHA4">
    <property type="interactions" value="1953"/>
</dbReference>
<feature type="repeat" description="PPR" evidence="3">
    <location>
        <begin position="187"/>
        <end position="221"/>
    </location>
</feature>
<dbReference type="GO" id="GO:0010239">
    <property type="term" value="P:chloroplast mRNA processing"/>
    <property type="evidence" value="ECO:0007669"/>
    <property type="project" value="EnsemblPlants"/>
</dbReference>
<dbReference type="InterPro" id="IPR011990">
    <property type="entry name" value="TPR-like_helical_dom_sf"/>
</dbReference>
<dbReference type="PANTHER" id="PTHR47447">
    <property type="entry name" value="OS03G0856100 PROTEIN"/>
    <property type="match status" value="1"/>
</dbReference>
<dbReference type="EMBL" id="KK198753">
    <property type="protein sequence ID" value="KCW90153.1"/>
    <property type="molecule type" value="Genomic_DNA"/>
</dbReference>
<dbReference type="NCBIfam" id="TIGR00756">
    <property type="entry name" value="PPR"/>
    <property type="match status" value="12"/>
</dbReference>
<dbReference type="FunFam" id="1.25.40.10:FF:001209">
    <property type="entry name" value="Os07g0213300 protein"/>
    <property type="match status" value="1"/>
</dbReference>
<dbReference type="GO" id="GO:0009793">
    <property type="term" value="P:embryo development ending in seed dormancy"/>
    <property type="evidence" value="ECO:0007669"/>
    <property type="project" value="EnsemblPlants"/>
</dbReference>
<feature type="repeat" description="PPR" evidence="3">
    <location>
        <begin position="294"/>
        <end position="328"/>
    </location>
</feature>
<organism evidence="4">
    <name type="scientific">Eucalyptus grandis</name>
    <name type="common">Flooded gum</name>
    <dbReference type="NCBI Taxonomy" id="71139"/>
    <lineage>
        <taxon>Eukaryota</taxon>
        <taxon>Viridiplantae</taxon>
        <taxon>Streptophyta</taxon>
        <taxon>Embryophyta</taxon>
        <taxon>Tracheophyta</taxon>
        <taxon>Spermatophyta</taxon>
        <taxon>Magnoliopsida</taxon>
        <taxon>eudicotyledons</taxon>
        <taxon>Gunneridae</taxon>
        <taxon>Pentapetalae</taxon>
        <taxon>rosids</taxon>
        <taxon>malvids</taxon>
        <taxon>Myrtales</taxon>
        <taxon>Myrtaceae</taxon>
        <taxon>Myrtoideae</taxon>
        <taxon>Eucalypteae</taxon>
        <taxon>Eucalyptus</taxon>
    </lineage>
</organism>
<dbReference type="PROSITE" id="PS51375">
    <property type="entry name" value="PPR"/>
    <property type="match status" value="11"/>
</dbReference>
<feature type="repeat" description="PPR" evidence="3">
    <location>
        <begin position="152"/>
        <end position="186"/>
    </location>
</feature>
<dbReference type="Pfam" id="PF13812">
    <property type="entry name" value="PPR_3"/>
    <property type="match status" value="4"/>
</dbReference>
<evidence type="ECO:0000313" key="4">
    <source>
        <dbReference type="EMBL" id="KCW90153.1"/>
    </source>
</evidence>
<evidence type="ECO:0000256" key="2">
    <source>
        <dbReference type="ARBA" id="ARBA00022737"/>
    </source>
</evidence>
<feature type="repeat" description="PPR" evidence="3">
    <location>
        <begin position="117"/>
        <end position="151"/>
    </location>
</feature>
<dbReference type="Pfam" id="PF13041">
    <property type="entry name" value="PPR_2"/>
    <property type="match status" value="3"/>
</dbReference>
<protein>
    <recommendedName>
        <fullName evidence="5">Pentacotripeptide-repeat region of PRORP domain-containing protein</fullName>
    </recommendedName>
</protein>
<feature type="repeat" description="PPR" evidence="3">
    <location>
        <begin position="329"/>
        <end position="363"/>
    </location>
</feature>
<keyword evidence="2" id="KW-0677">Repeat</keyword>
<dbReference type="PANTHER" id="PTHR47447:SF21">
    <property type="entry name" value="PENTACOTRIPEPTIDE-REPEAT REGION OF PRORP DOMAIN-CONTAINING PROTEIN"/>
    <property type="match status" value="1"/>
</dbReference>
<feature type="repeat" description="PPR" evidence="3">
    <location>
        <begin position="364"/>
        <end position="398"/>
    </location>
</feature>
<sequence length="732" mass="82927">MRYRIRVEGDRFQKDWTVSVVVEKVMEIKHWEDVHGVLNRWVGRFARKNFPLLIKEITKTGSIGHSNEVFKWMKNQKNYCARKDIYNMMIRLHARHNLTDQARGLFFEMQKWRCKPDAETYNALINVHGRAGQWRWAMNIMEDMLREAIPPSRSTYNNLINACGSSGNWREALKVCQKMTENGVGPDLVTHNIILSAYKSGSQYSKALSYFKLMKGTKIRPDTTTLNIVLYCLVKLEEYGEATNIFNSMKEKRAECRPDIVTFTTIIHMYSVCGQIENCRAVFNTMLAEGVKPNIVSYNALIGAYASHGMSNEALSVFNEIKRSGLRPDVVSYTSLLNAYGRAQQPKKARDVFKMMKRNKCKPNIVSYNALIDAYGSNGLIVEAVEVLREMEQQGIRPNIVSICTLLAACGRCREKVNIDTVLMAAQMRQIEFNTAAYNSAIGSYMNVGEFERATKMYRSMRARKGQLTEAETMFSKMKLAGCSPDVVTYTAMIHAYNAAENWEKAYLLFQEMEMSKVNLDPIACSALMRSFNKGGQPSKVLILGEYMKEKNLPFNDAILFEMLSACSILRDWRTAITMAGLIEPSLSTASVGLLNQLLHFLGKSGKTEAMMKLFYKLLASGAEVNFSTYITVLKNLLAAGNWRKYIEVLEWMKDAGVQPSSRMYYDIFSFAQRSAGAEHAASIYHRVGLLKEKLADLALGDDHSIQPLASSYKANEVLVTTLSHPKDQACR</sequence>
<evidence type="ECO:0000256" key="3">
    <source>
        <dbReference type="PROSITE-ProRule" id="PRU00708"/>
    </source>
</evidence>
<dbReference type="FunFam" id="1.25.40.10:FF:000554">
    <property type="entry name" value="Pentatricopeptide repeat-containing protein At2g41720"/>
    <property type="match status" value="1"/>
</dbReference>
<dbReference type="GO" id="GO:0003735">
    <property type="term" value="F:structural constituent of ribosome"/>
    <property type="evidence" value="ECO:0007669"/>
    <property type="project" value="EnsemblPlants"/>
</dbReference>
<dbReference type="OMA" id="RLYARHN"/>
<feature type="repeat" description="PPR" evidence="3">
    <location>
        <begin position="486"/>
        <end position="520"/>
    </location>
</feature>
<dbReference type="InParanoid" id="A0A059DHA4"/>
<feature type="repeat" description="PPR" evidence="3">
    <location>
        <begin position="434"/>
        <end position="468"/>
    </location>
</feature>
<accession>A0A059DHA4</accession>
<dbReference type="GO" id="GO:0008380">
    <property type="term" value="P:RNA splicing"/>
    <property type="evidence" value="ECO:0007669"/>
    <property type="project" value="EnsemblPlants"/>
</dbReference>
<feature type="repeat" description="PPR" evidence="3">
    <location>
        <begin position="82"/>
        <end position="116"/>
    </location>
</feature>
<dbReference type="STRING" id="71139.A0A059DHA4"/>
<proteinExistence type="inferred from homology"/>
<dbReference type="Gramene" id="KCW90153">
    <property type="protein sequence ID" value="KCW90153"/>
    <property type="gene ID" value="EUGRSUZ_A02342"/>
</dbReference>
<dbReference type="AlphaFoldDB" id="A0A059DHA4"/>
<reference evidence="4" key="1">
    <citation type="submission" date="2013-07" db="EMBL/GenBank/DDBJ databases">
        <title>The genome of Eucalyptus grandis.</title>
        <authorList>
            <person name="Schmutz J."/>
            <person name="Hayes R."/>
            <person name="Myburg A."/>
            <person name="Tuskan G."/>
            <person name="Grattapaglia D."/>
            <person name="Rokhsar D.S."/>
        </authorList>
    </citation>
    <scope>NUCLEOTIDE SEQUENCE</scope>
    <source>
        <tissue evidence="4">Leaf extractions</tissue>
    </source>
</reference>
<dbReference type="GO" id="GO:0009507">
    <property type="term" value="C:chloroplast"/>
    <property type="evidence" value="ECO:0007669"/>
    <property type="project" value="GOC"/>
</dbReference>
<dbReference type="SUPFAM" id="SSF48452">
    <property type="entry name" value="TPR-like"/>
    <property type="match status" value="2"/>
</dbReference>
<feature type="repeat" description="PPR" evidence="3">
    <location>
        <begin position="626"/>
        <end position="660"/>
    </location>
</feature>
<gene>
    <name evidence="4" type="ORF">EUGRSUZ_A02342</name>
</gene>